<gene>
    <name evidence="1" type="ORF">O6H91_02G116700</name>
</gene>
<dbReference type="Proteomes" id="UP001162992">
    <property type="component" value="Chromosome 2"/>
</dbReference>
<dbReference type="EMBL" id="CM055093">
    <property type="protein sequence ID" value="KAJ7566744.1"/>
    <property type="molecule type" value="Genomic_DNA"/>
</dbReference>
<comment type="caution">
    <text evidence="1">The sequence shown here is derived from an EMBL/GenBank/DDBJ whole genome shotgun (WGS) entry which is preliminary data.</text>
</comment>
<proteinExistence type="predicted"/>
<keyword evidence="2" id="KW-1185">Reference proteome</keyword>
<evidence type="ECO:0000313" key="2">
    <source>
        <dbReference type="Proteomes" id="UP001162992"/>
    </source>
</evidence>
<evidence type="ECO:0000313" key="1">
    <source>
        <dbReference type="EMBL" id="KAJ7566744.1"/>
    </source>
</evidence>
<protein>
    <submittedName>
        <fullName evidence="1">Uncharacterized protein</fullName>
    </submittedName>
</protein>
<name>A0ACC2EJD4_DIPCM</name>
<organism evidence="1 2">
    <name type="scientific">Diphasiastrum complanatum</name>
    <name type="common">Issler's clubmoss</name>
    <name type="synonym">Lycopodium complanatum</name>
    <dbReference type="NCBI Taxonomy" id="34168"/>
    <lineage>
        <taxon>Eukaryota</taxon>
        <taxon>Viridiplantae</taxon>
        <taxon>Streptophyta</taxon>
        <taxon>Embryophyta</taxon>
        <taxon>Tracheophyta</taxon>
        <taxon>Lycopodiopsida</taxon>
        <taxon>Lycopodiales</taxon>
        <taxon>Lycopodiaceae</taxon>
        <taxon>Lycopodioideae</taxon>
        <taxon>Diphasiastrum</taxon>
    </lineage>
</organism>
<reference evidence="2" key="1">
    <citation type="journal article" date="2024" name="Proc. Natl. Acad. Sci. U.S.A.">
        <title>Extraordinary preservation of gene collinearity over three hundred million years revealed in homosporous lycophytes.</title>
        <authorList>
            <person name="Li C."/>
            <person name="Wickell D."/>
            <person name="Kuo L.Y."/>
            <person name="Chen X."/>
            <person name="Nie B."/>
            <person name="Liao X."/>
            <person name="Peng D."/>
            <person name="Ji J."/>
            <person name="Jenkins J."/>
            <person name="Williams M."/>
            <person name="Shu S."/>
            <person name="Plott C."/>
            <person name="Barry K."/>
            <person name="Rajasekar S."/>
            <person name="Grimwood J."/>
            <person name="Han X."/>
            <person name="Sun S."/>
            <person name="Hou Z."/>
            <person name="He W."/>
            <person name="Dai G."/>
            <person name="Sun C."/>
            <person name="Schmutz J."/>
            <person name="Leebens-Mack J.H."/>
            <person name="Li F.W."/>
            <person name="Wang L."/>
        </authorList>
    </citation>
    <scope>NUCLEOTIDE SEQUENCE [LARGE SCALE GENOMIC DNA]</scope>
    <source>
        <strain evidence="2">cv. PW_Plant_1</strain>
    </source>
</reference>
<accession>A0ACC2EJD4</accession>
<sequence>MSRHPEIVWAQRSDKVYLTVELPDAKNPKVTLDPEGKFVFTASAGPENHLYESELELFDKVNVEASKISAGPRHIFTVIQKGEKKWWKRLLKAKGKQPPYIRVDWNKWVDEDEEQESKLDNFDLGGMNDFSDFDAGGEAEDDDEELPESEPEPYSKHAEEPISG</sequence>